<protein>
    <submittedName>
        <fullName evidence="2">Rho termination factor N-terminal domain-containing protein</fullName>
    </submittedName>
</protein>
<dbReference type="EMBL" id="CP118735">
    <property type="protein sequence ID" value="WNY51532.1"/>
    <property type="molecule type" value="Genomic_DNA"/>
</dbReference>
<gene>
    <name evidence="2" type="ORF">PW252_02395</name>
</gene>
<reference evidence="2" key="1">
    <citation type="submission" date="2023-02" db="EMBL/GenBank/DDBJ databases">
        <title>Streptococcus sp. Genome Sequencing and Assembly.</title>
        <authorList>
            <person name="Shore S.M."/>
            <person name="Nicholson T.L."/>
        </authorList>
    </citation>
    <scope>NUCLEOTIDE SEQUENCE</scope>
    <source>
        <strain evidence="2">29887</strain>
    </source>
</reference>
<dbReference type="Gene3D" id="1.10.720.10">
    <property type="match status" value="1"/>
</dbReference>
<dbReference type="RefSeq" id="WP_248049319.1">
    <property type="nucleotide sequence ID" value="NZ_CP118735.1"/>
</dbReference>
<proteinExistence type="predicted"/>
<accession>A0AA96VKM5</accession>
<dbReference type="GO" id="GO:0006353">
    <property type="term" value="P:DNA-templated transcription termination"/>
    <property type="evidence" value="ECO:0007669"/>
    <property type="project" value="InterPro"/>
</dbReference>
<sequence length="50" mass="5735">MGMLLRRHYEKEQLNLSEMTIKQLKAVAKEKGVEGYSALDKEALIEALKE</sequence>
<evidence type="ECO:0000259" key="1">
    <source>
        <dbReference type="Pfam" id="PF07498"/>
    </source>
</evidence>
<dbReference type="AlphaFoldDB" id="A0AA96VKM5"/>
<dbReference type="InterPro" id="IPR011112">
    <property type="entry name" value="Rho-like_N"/>
</dbReference>
<dbReference type="KEGG" id="sins:PW252_02395"/>
<dbReference type="Pfam" id="PF07498">
    <property type="entry name" value="Rho_N"/>
    <property type="match status" value="1"/>
</dbReference>
<feature type="domain" description="Rho termination factor-like N-terminal" evidence="1">
    <location>
        <begin position="16"/>
        <end position="50"/>
    </location>
</feature>
<organism evidence="2">
    <name type="scientific">Streptococcus iners</name>
    <dbReference type="NCBI Taxonomy" id="3028084"/>
    <lineage>
        <taxon>Bacteria</taxon>
        <taxon>Bacillati</taxon>
        <taxon>Bacillota</taxon>
        <taxon>Bacilli</taxon>
        <taxon>Lactobacillales</taxon>
        <taxon>Streptococcaceae</taxon>
        <taxon>Streptococcus</taxon>
    </lineage>
</organism>
<dbReference type="SUPFAM" id="SSF68912">
    <property type="entry name" value="Rho N-terminal domain-like"/>
    <property type="match status" value="1"/>
</dbReference>
<name>A0AA96VKM5_9STRE</name>
<dbReference type="InterPro" id="IPR036269">
    <property type="entry name" value="Rho_N_sf"/>
</dbReference>
<evidence type="ECO:0000313" key="2">
    <source>
        <dbReference type="EMBL" id="WNY51532.1"/>
    </source>
</evidence>